<dbReference type="EC" id="1.1.1.219" evidence="5"/>
<evidence type="ECO:0000256" key="3">
    <source>
        <dbReference type="ARBA" id="ARBA00023445"/>
    </source>
</evidence>
<evidence type="ECO:0000256" key="5">
    <source>
        <dbReference type="ARBA" id="ARBA00039057"/>
    </source>
</evidence>
<dbReference type="GO" id="GO:0045552">
    <property type="term" value="F:dihydroflavanol 4-reductase activity"/>
    <property type="evidence" value="ECO:0007669"/>
    <property type="project" value="UniProtKB-EC"/>
</dbReference>
<evidence type="ECO:0000256" key="7">
    <source>
        <dbReference type="ARBA" id="ARBA00048870"/>
    </source>
</evidence>
<keyword evidence="2" id="KW-0284">Flavonoid biosynthesis</keyword>
<dbReference type="Pfam" id="PF01370">
    <property type="entry name" value="Epimerase"/>
    <property type="match status" value="1"/>
</dbReference>
<feature type="domain" description="NAD-dependent epimerase/dehydratase" evidence="9">
    <location>
        <begin position="9"/>
        <end position="252"/>
    </location>
</feature>
<reference evidence="10" key="1">
    <citation type="submission" date="2019-05" db="EMBL/GenBank/DDBJ databases">
        <authorList>
            <person name="Chen X."/>
        </authorList>
    </citation>
    <scope>NUCLEOTIDE SEQUENCE</scope>
</reference>
<keyword evidence="1 10" id="KW-0560">Oxidoreductase</keyword>
<comment type="similarity">
    <text evidence="3">Belongs to the NAD(P)-dependent epimerase/dehydratase family. Dihydroflavonol-4-reductase subfamily.</text>
</comment>
<organism evidence="10">
    <name type="scientific">Dryopteris erythrosora</name>
    <dbReference type="NCBI Taxonomy" id="239562"/>
    <lineage>
        <taxon>Eukaryota</taxon>
        <taxon>Viridiplantae</taxon>
        <taxon>Streptophyta</taxon>
        <taxon>Embryophyta</taxon>
        <taxon>Tracheophyta</taxon>
        <taxon>Polypodiopsida</taxon>
        <taxon>Polypodiidae</taxon>
        <taxon>Polypodiales</taxon>
        <taxon>Polypodiineae</taxon>
        <taxon>Dryopteridaceae</taxon>
        <taxon>Dryopteridoideae</taxon>
        <taxon>Dryopteris</taxon>
    </lineage>
</organism>
<dbReference type="EMBL" id="MK920230">
    <property type="protein sequence ID" value="QFQ61498.1"/>
    <property type="molecule type" value="mRNA"/>
</dbReference>
<dbReference type="Gene3D" id="3.40.50.720">
    <property type="entry name" value="NAD(P)-binding Rossmann-like Domain"/>
    <property type="match status" value="1"/>
</dbReference>
<dbReference type="InterPro" id="IPR036291">
    <property type="entry name" value="NAD(P)-bd_dom_sf"/>
</dbReference>
<dbReference type="PANTHER" id="PTHR10366:SF564">
    <property type="entry name" value="STEROL-4-ALPHA-CARBOXYLATE 3-DEHYDROGENASE, DECARBOXYLATING"/>
    <property type="match status" value="1"/>
</dbReference>
<evidence type="ECO:0000313" key="10">
    <source>
        <dbReference type="EMBL" id="QFQ61498.1"/>
    </source>
</evidence>
<evidence type="ECO:0000256" key="1">
    <source>
        <dbReference type="ARBA" id="ARBA00023002"/>
    </source>
</evidence>
<dbReference type="SUPFAM" id="SSF51735">
    <property type="entry name" value="NAD(P)-binding Rossmann-fold domains"/>
    <property type="match status" value="1"/>
</dbReference>
<sequence>MDKPLHSTVLVTGCTGHIGSWLVLRLLEKGYSVRAAVLDPEDKQDVQPLLGLAPSLAERLEIVKADLRVKGDFDKVAQGCDGVFHLACPTNFLVEDPQKDVIEPAVQGTLNVLNACVKSSSVKRVIHVSSAAAIRFSGKEVAEQVFDESCWTDVDFCIDNKIPGWPYFVGKTLGEKAAVEFAKEHNLDLVVVNPSIVHGPFLLSNIPNSVKDCLALITGELFKLPFLARMSYIHTDDLVRAFIFLYENPEASGRYICSAVDASITEVVNIISSRYPEFKIPTDLAYLGEPVIHYFDSSKLKRLGFQFNFTLEDMYHDAIKCCKEKGLL</sequence>
<evidence type="ECO:0000256" key="8">
    <source>
        <dbReference type="ARBA" id="ARBA00049132"/>
    </source>
</evidence>
<dbReference type="CDD" id="cd08958">
    <property type="entry name" value="FR_SDR_e"/>
    <property type="match status" value="1"/>
</dbReference>
<protein>
    <recommendedName>
        <fullName evidence="6">Flavanone 4-reductase</fullName>
        <ecNumber evidence="5">1.1.1.219</ecNumber>
        <ecNumber evidence="4">1.1.1.234</ecNumber>
    </recommendedName>
</protein>
<dbReference type="GO" id="GO:0047890">
    <property type="term" value="F:flavanone 4-reductase activity"/>
    <property type="evidence" value="ECO:0007669"/>
    <property type="project" value="UniProtKB-EC"/>
</dbReference>
<evidence type="ECO:0000259" key="9">
    <source>
        <dbReference type="Pfam" id="PF01370"/>
    </source>
</evidence>
<dbReference type="SMR" id="A0A5P8I1X0"/>
<gene>
    <name evidence="10" type="primary">DFR1</name>
</gene>
<comment type="catalytic activity">
    <reaction evidence="8">
        <text>a (2R,3S,4S)-leucoanthocyanidin + NADP(+) = a (2R,3R)-dihydroflavonol + NADPH + H(+)</text>
        <dbReference type="Rhea" id="RHEA:54444"/>
        <dbReference type="ChEBI" id="CHEBI:15378"/>
        <dbReference type="ChEBI" id="CHEBI:57783"/>
        <dbReference type="ChEBI" id="CHEBI:58349"/>
        <dbReference type="ChEBI" id="CHEBI:138176"/>
        <dbReference type="ChEBI" id="CHEBI:138188"/>
        <dbReference type="EC" id="1.1.1.219"/>
    </reaction>
</comment>
<evidence type="ECO:0000256" key="6">
    <source>
        <dbReference type="ARBA" id="ARBA00042087"/>
    </source>
</evidence>
<dbReference type="FunFam" id="3.40.50.720:FF:000085">
    <property type="entry name" value="Dihydroflavonol reductase"/>
    <property type="match status" value="1"/>
</dbReference>
<dbReference type="EC" id="1.1.1.234" evidence="4"/>
<evidence type="ECO:0000256" key="4">
    <source>
        <dbReference type="ARBA" id="ARBA00039055"/>
    </source>
</evidence>
<comment type="catalytic activity">
    <reaction evidence="7">
        <text>(2S)-flavan-4-ol + NADP(+) = (2S)-flavanone + NADPH + H(+)</text>
        <dbReference type="Rhea" id="RHEA:11228"/>
        <dbReference type="ChEBI" id="CHEBI:15378"/>
        <dbReference type="ChEBI" id="CHEBI:15605"/>
        <dbReference type="ChEBI" id="CHEBI:15606"/>
        <dbReference type="ChEBI" id="CHEBI:57783"/>
        <dbReference type="ChEBI" id="CHEBI:58349"/>
        <dbReference type="EC" id="1.1.1.234"/>
    </reaction>
</comment>
<dbReference type="GO" id="GO:0009813">
    <property type="term" value="P:flavonoid biosynthetic process"/>
    <property type="evidence" value="ECO:0007669"/>
    <property type="project" value="UniProtKB-KW"/>
</dbReference>
<accession>A0A5P8I1X0</accession>
<dbReference type="InterPro" id="IPR050425">
    <property type="entry name" value="NAD(P)_dehydrat-like"/>
</dbReference>
<dbReference type="AlphaFoldDB" id="A0A5P8I1X0"/>
<proteinExistence type="evidence at transcript level"/>
<dbReference type="InterPro" id="IPR001509">
    <property type="entry name" value="Epimerase_deHydtase"/>
</dbReference>
<dbReference type="PANTHER" id="PTHR10366">
    <property type="entry name" value="NAD DEPENDENT EPIMERASE/DEHYDRATASE"/>
    <property type="match status" value="1"/>
</dbReference>
<evidence type="ECO:0000256" key="2">
    <source>
        <dbReference type="ARBA" id="ARBA00023241"/>
    </source>
</evidence>
<name>A0A5P8I1X0_9MONI</name>